<dbReference type="NCBIfam" id="TIGR00797">
    <property type="entry name" value="matE"/>
    <property type="match status" value="1"/>
</dbReference>
<feature type="transmembrane region" description="Helical" evidence="7">
    <location>
        <begin position="356"/>
        <end position="375"/>
    </location>
</feature>
<comment type="subcellular location">
    <subcellularLocation>
        <location evidence="1">Cell membrane</location>
        <topology evidence="1">Multi-pass membrane protein</topology>
    </subcellularLocation>
</comment>
<evidence type="ECO:0000256" key="1">
    <source>
        <dbReference type="ARBA" id="ARBA00004651"/>
    </source>
</evidence>
<accession>A0A3E3EGH5</accession>
<dbReference type="InterPro" id="IPR052031">
    <property type="entry name" value="Membrane_Transporter-Flippase"/>
</dbReference>
<evidence type="ECO:0000313" key="8">
    <source>
        <dbReference type="EMBL" id="RGD86331.1"/>
    </source>
</evidence>
<sequence length="441" mass="47954">MKNMTQGNPLKLILMFSMPLMLGNILQEFYTIVDTIIVGQFLGVKALASMGAAGWIQWMLLSVVMGFAQGFSIKVANLYGANNHEGISKTIGNIVIACLVIALLLTISGELIIIPILKLLQTPNDIIQGAIAYLRVMAGGVTITLMYNLLSCVLRAFGNSKTPLLAMVIAASLNVGLDLLFVCVFHLGIAGAAIATILAQLFASLFCLLVLYKQSIFSLKSEHFKIQRHLIFELVKLGLPLALQNGIISIGGMIVQFVVNGYGVIFVAGFTATNKLYGLLETAAISFGYALTTYNAQNYGALEYQRVREGVNASALISLVTSLMIAFIMIVFGRNILTLFVSGSQNEINAVLEVAYHYLFIMAVCLPILYILHTYRNALQGLGNTVIPMFSGIVELLMRVGIALFLPLFMGQEGIYYAEIVAWTGAALLLYISYKRTKLGD</sequence>
<dbReference type="EMBL" id="QUSL01000006">
    <property type="protein sequence ID" value="RGD86331.1"/>
    <property type="molecule type" value="Genomic_DNA"/>
</dbReference>
<dbReference type="PANTHER" id="PTHR43549:SF3">
    <property type="entry name" value="MULTIDRUG RESISTANCE PROTEIN YPNP-RELATED"/>
    <property type="match status" value="1"/>
</dbReference>
<feature type="transmembrane region" description="Helical" evidence="7">
    <location>
        <begin position="137"/>
        <end position="157"/>
    </location>
</feature>
<feature type="transmembrane region" description="Helical" evidence="7">
    <location>
        <begin position="387"/>
        <end position="409"/>
    </location>
</feature>
<dbReference type="AlphaFoldDB" id="A0A3E3EGH5"/>
<evidence type="ECO:0000256" key="6">
    <source>
        <dbReference type="ARBA" id="ARBA00023136"/>
    </source>
</evidence>
<evidence type="ECO:0000256" key="3">
    <source>
        <dbReference type="ARBA" id="ARBA00022475"/>
    </source>
</evidence>
<proteinExistence type="predicted"/>
<feature type="transmembrane region" description="Helical" evidence="7">
    <location>
        <begin position="415"/>
        <end position="434"/>
    </location>
</feature>
<reference evidence="8 9" key="1">
    <citation type="submission" date="2018-08" db="EMBL/GenBank/DDBJ databases">
        <title>A genome reference for cultivated species of the human gut microbiota.</title>
        <authorList>
            <person name="Zou Y."/>
            <person name="Xue W."/>
            <person name="Luo G."/>
        </authorList>
    </citation>
    <scope>NUCLEOTIDE SEQUENCE [LARGE SCALE GENOMIC DNA]</scope>
    <source>
        <strain evidence="8 9">OM06-4</strain>
    </source>
</reference>
<feature type="transmembrane region" description="Helical" evidence="7">
    <location>
        <begin position="52"/>
        <end position="73"/>
    </location>
</feature>
<dbReference type="RefSeq" id="WP_117580930.1">
    <property type="nucleotide sequence ID" value="NZ_QUSL01000006.1"/>
</dbReference>
<feature type="transmembrane region" description="Helical" evidence="7">
    <location>
        <begin position="12"/>
        <end position="32"/>
    </location>
</feature>
<dbReference type="InterPro" id="IPR048279">
    <property type="entry name" value="MdtK-like"/>
</dbReference>
<dbReference type="PANTHER" id="PTHR43549">
    <property type="entry name" value="MULTIDRUG RESISTANCE PROTEIN YPNP-RELATED"/>
    <property type="match status" value="1"/>
</dbReference>
<feature type="transmembrane region" description="Helical" evidence="7">
    <location>
        <begin position="246"/>
        <end position="270"/>
    </location>
</feature>
<evidence type="ECO:0000256" key="5">
    <source>
        <dbReference type="ARBA" id="ARBA00022989"/>
    </source>
</evidence>
<evidence type="ECO:0000256" key="4">
    <source>
        <dbReference type="ARBA" id="ARBA00022692"/>
    </source>
</evidence>
<organism evidence="8 9">
    <name type="scientific">Thomasclavelia ramosa</name>
    <dbReference type="NCBI Taxonomy" id="1547"/>
    <lineage>
        <taxon>Bacteria</taxon>
        <taxon>Bacillati</taxon>
        <taxon>Bacillota</taxon>
        <taxon>Erysipelotrichia</taxon>
        <taxon>Erysipelotrichales</taxon>
        <taxon>Coprobacillaceae</taxon>
        <taxon>Thomasclavelia</taxon>
    </lineage>
</organism>
<evidence type="ECO:0000256" key="2">
    <source>
        <dbReference type="ARBA" id="ARBA00022448"/>
    </source>
</evidence>
<feature type="transmembrane region" description="Helical" evidence="7">
    <location>
        <begin position="193"/>
        <end position="212"/>
    </location>
</feature>
<evidence type="ECO:0000313" key="9">
    <source>
        <dbReference type="Proteomes" id="UP000261032"/>
    </source>
</evidence>
<keyword evidence="5 7" id="KW-1133">Transmembrane helix</keyword>
<dbReference type="GO" id="GO:0015297">
    <property type="term" value="F:antiporter activity"/>
    <property type="evidence" value="ECO:0007669"/>
    <property type="project" value="InterPro"/>
</dbReference>
<dbReference type="GO" id="GO:0042910">
    <property type="term" value="F:xenobiotic transmembrane transporter activity"/>
    <property type="evidence" value="ECO:0007669"/>
    <property type="project" value="InterPro"/>
</dbReference>
<keyword evidence="6 7" id="KW-0472">Membrane</keyword>
<dbReference type="GO" id="GO:0005886">
    <property type="term" value="C:plasma membrane"/>
    <property type="evidence" value="ECO:0007669"/>
    <property type="project" value="UniProtKB-SubCell"/>
</dbReference>
<dbReference type="Pfam" id="PF01554">
    <property type="entry name" value="MatE"/>
    <property type="match status" value="2"/>
</dbReference>
<evidence type="ECO:0000256" key="7">
    <source>
        <dbReference type="SAM" id="Phobius"/>
    </source>
</evidence>
<dbReference type="CDD" id="cd13138">
    <property type="entry name" value="MATE_yoeA_like"/>
    <property type="match status" value="1"/>
</dbReference>
<dbReference type="InterPro" id="IPR002528">
    <property type="entry name" value="MATE_fam"/>
</dbReference>
<feature type="transmembrane region" description="Helical" evidence="7">
    <location>
        <begin position="94"/>
        <end position="117"/>
    </location>
</feature>
<keyword evidence="4 7" id="KW-0812">Transmembrane</keyword>
<comment type="caution">
    <text evidence="8">The sequence shown here is derived from an EMBL/GenBank/DDBJ whole genome shotgun (WGS) entry which is preliminary data.</text>
</comment>
<name>A0A3E3EGH5_9FIRM</name>
<dbReference type="PIRSF" id="PIRSF006603">
    <property type="entry name" value="DinF"/>
    <property type="match status" value="1"/>
</dbReference>
<protein>
    <submittedName>
        <fullName evidence="8">MATE family efflux transporter</fullName>
    </submittedName>
</protein>
<dbReference type="Proteomes" id="UP000261032">
    <property type="component" value="Unassembled WGS sequence"/>
</dbReference>
<feature type="transmembrane region" description="Helical" evidence="7">
    <location>
        <begin position="276"/>
        <end position="294"/>
    </location>
</feature>
<keyword evidence="3" id="KW-1003">Cell membrane</keyword>
<feature type="transmembrane region" description="Helical" evidence="7">
    <location>
        <begin position="315"/>
        <end position="336"/>
    </location>
</feature>
<feature type="transmembrane region" description="Helical" evidence="7">
    <location>
        <begin position="164"/>
        <end position="187"/>
    </location>
</feature>
<gene>
    <name evidence="8" type="ORF">DXB93_05575</name>
</gene>
<keyword evidence="2" id="KW-0813">Transport</keyword>